<dbReference type="AlphaFoldDB" id="A0A939DFP4"/>
<name>A0A939DFP4_9GAMM</name>
<protein>
    <recommendedName>
        <fullName evidence="4">DUF1329 domain-containing protein</fullName>
    </recommendedName>
</protein>
<gene>
    <name evidence="2" type="ORF">JYP50_11380</name>
</gene>
<dbReference type="EMBL" id="JAFKCZ010000007">
    <property type="protein sequence ID" value="MBN7797199.1"/>
    <property type="molecule type" value="Genomic_DNA"/>
</dbReference>
<evidence type="ECO:0000313" key="3">
    <source>
        <dbReference type="Proteomes" id="UP000664303"/>
    </source>
</evidence>
<evidence type="ECO:0000313" key="2">
    <source>
        <dbReference type="EMBL" id="MBN7797199.1"/>
    </source>
</evidence>
<evidence type="ECO:0000256" key="1">
    <source>
        <dbReference type="SAM" id="SignalP"/>
    </source>
</evidence>
<keyword evidence="1" id="KW-0732">Signal</keyword>
<organism evidence="2 3">
    <name type="scientific">Parahaliea mediterranea</name>
    <dbReference type="NCBI Taxonomy" id="651086"/>
    <lineage>
        <taxon>Bacteria</taxon>
        <taxon>Pseudomonadati</taxon>
        <taxon>Pseudomonadota</taxon>
        <taxon>Gammaproteobacteria</taxon>
        <taxon>Cellvibrionales</taxon>
        <taxon>Halieaceae</taxon>
        <taxon>Parahaliea</taxon>
    </lineage>
</organism>
<sequence>MTRPLRASLALGATLLAAAIYTGAAEQYQARQYTYAWPFIEEGDMRPRGGSTSGPAVTLDKEPGDAWLALREPGLADKERDRRAILAMAGPYRASFDFIETMGFTPGYTPPRPYQSWGTEYVYVVADEPDFISLQHIMVMVFESADGTVSEPMVMKHWRQDWRYEDRLINVYTGNRTWERRRLGADDVKGTWSQAVYQVDDSPRYEDIGRWLHAGNVSTWASEDTWRPLPRREFSVRDDYDVLAGSNRHTIVPTGWTQESDNLKLVLDAKGEPHAEQPYLAREAGLNRYERISGHDFKPGDHYWQRTAPFWAEVRRAWDTLLEQHAKVRVKQQVEGQKLFEAMFAYAGDIEHSDSFDREAARRFVDSTLARFTVTSGDP</sequence>
<evidence type="ECO:0008006" key="4">
    <source>
        <dbReference type="Google" id="ProtNLM"/>
    </source>
</evidence>
<dbReference type="InterPro" id="IPR046715">
    <property type="entry name" value="DUF6607"/>
</dbReference>
<keyword evidence="3" id="KW-1185">Reference proteome</keyword>
<feature type="signal peptide" evidence="1">
    <location>
        <begin position="1"/>
        <end position="24"/>
    </location>
</feature>
<comment type="caution">
    <text evidence="2">The sequence shown here is derived from an EMBL/GenBank/DDBJ whole genome shotgun (WGS) entry which is preliminary data.</text>
</comment>
<dbReference type="Proteomes" id="UP000664303">
    <property type="component" value="Unassembled WGS sequence"/>
</dbReference>
<reference evidence="2" key="1">
    <citation type="submission" date="2021-02" db="EMBL/GenBank/DDBJ databases">
        <title>PHA producing bacteria isolated from coastal sediment in Guangdong, Shenzhen.</title>
        <authorList>
            <person name="Zheng W."/>
            <person name="Yu S."/>
            <person name="Huang Y."/>
        </authorList>
    </citation>
    <scope>NUCLEOTIDE SEQUENCE</scope>
    <source>
        <strain evidence="2">TN14-10</strain>
    </source>
</reference>
<proteinExistence type="predicted"/>
<accession>A0A939DFP4</accession>
<feature type="chain" id="PRO_5037161292" description="DUF1329 domain-containing protein" evidence="1">
    <location>
        <begin position="25"/>
        <end position="379"/>
    </location>
</feature>
<dbReference type="Pfam" id="PF20311">
    <property type="entry name" value="DUF6607"/>
    <property type="match status" value="1"/>
</dbReference>
<dbReference type="RefSeq" id="WP_206560639.1">
    <property type="nucleotide sequence ID" value="NZ_JAFKCZ010000007.1"/>
</dbReference>